<reference evidence="7 8" key="1">
    <citation type="submission" date="2017-02" db="EMBL/GenBank/DDBJ databases">
        <title>Complete genome sequence of Lactobacillus helveticus.</title>
        <authorList>
            <person name="Kim J.F."/>
            <person name="Chung Y."/>
            <person name="Kwak M."/>
        </authorList>
    </citation>
    <scope>NUCLEOTIDE SEQUENCE [LARGE SCALE GENOMIC DNA]</scope>
    <source>
        <strain evidence="7 8">LH5</strain>
    </source>
</reference>
<sequence>MNLFKKAVISTVAGMTLAGCLGGITSQVDAAKGHKTRVTRVTEKQINNYIKKASLKQKIGQMYVSRTPQQPGVAEHDAYKYNLGGFIVYDADLQNYTTNQFKTKMASYQNAERIPLLIGIDQEGGLVSRLTHSGLIPQNGDQFKFPRDQYENAEKTQKGSGMKAVTKYAHYTATLLRSLGVNWNYAPDADYSDNPKSFIYQRGFGGVMGKQSYQGEANYISQVIPAWQHDNLIAATLKHFPGYGDAADTHTGFAHTDKSKADIESKDMLSFKAGIKAGADSVMVTHVIYDDIDPEYPASLSKKINTLLRKDCNFKGVIVTDALEMGAIKDFAKQHGNAPVDVLAVKAGNDMIMTTDYATGIPEIAAAVKKGEISKTQINNSVRRILNMKNKLHLLKPSSLSLKKQNKRTFTLKDVAYNRKDKAAVIAGTAKKGTHLSLKNTDTKKVVKKIKVGKSGNFKITLSVKEDPQNFALVGKGYVSVNVHVQSDKVAFPVLKKFTLNAVTYNSDHRIATISGKIPDAGEEGSLIMSFLNAATNNAVGSAVVGKDGNFSSTVRVLDKDQQIKVVAQNNKDYEAQTVTVKAK</sequence>
<dbReference type="Proteomes" id="UP000267945">
    <property type="component" value="Chromosome"/>
</dbReference>
<dbReference type="RefSeq" id="WP_014918308.1">
    <property type="nucleotide sequence ID" value="NZ_CP019581.1"/>
</dbReference>
<evidence type="ECO:0000256" key="5">
    <source>
        <dbReference type="ARBA" id="ARBA00023295"/>
    </source>
</evidence>
<dbReference type="EC" id="3.2.1.52" evidence="3"/>
<dbReference type="EMBL" id="CP019581">
    <property type="protein sequence ID" value="AZK92168.1"/>
    <property type="molecule type" value="Genomic_DNA"/>
</dbReference>
<dbReference type="GO" id="GO:0004563">
    <property type="term" value="F:beta-N-acetylhexosaminidase activity"/>
    <property type="evidence" value="ECO:0007669"/>
    <property type="project" value="UniProtKB-EC"/>
</dbReference>
<dbReference type="GO" id="GO:0009254">
    <property type="term" value="P:peptidoglycan turnover"/>
    <property type="evidence" value="ECO:0007669"/>
    <property type="project" value="TreeGrafter"/>
</dbReference>
<dbReference type="InterPro" id="IPR036962">
    <property type="entry name" value="Glyco_hydro_3_N_sf"/>
</dbReference>
<keyword evidence="5" id="KW-0326">Glycosidase</keyword>
<keyword evidence="4" id="KW-0378">Hydrolase</keyword>
<dbReference type="AlphaFoldDB" id="A0A3Q8SV90"/>
<dbReference type="Gene3D" id="3.20.20.300">
    <property type="entry name" value="Glycoside hydrolase, family 3, N-terminal domain"/>
    <property type="match status" value="1"/>
</dbReference>
<evidence type="ECO:0000256" key="4">
    <source>
        <dbReference type="ARBA" id="ARBA00022801"/>
    </source>
</evidence>
<comment type="catalytic activity">
    <reaction evidence="1">
        <text>Hydrolysis of terminal non-reducing N-acetyl-D-hexosamine residues in N-acetyl-beta-D-hexosaminides.</text>
        <dbReference type="EC" id="3.2.1.52"/>
    </reaction>
</comment>
<dbReference type="GeneID" id="99758077"/>
<dbReference type="SUPFAM" id="SSF51445">
    <property type="entry name" value="(Trans)glycosidases"/>
    <property type="match status" value="1"/>
</dbReference>
<accession>A0A3Q8SV90</accession>
<evidence type="ECO:0000259" key="6">
    <source>
        <dbReference type="Pfam" id="PF00933"/>
    </source>
</evidence>
<dbReference type="GO" id="GO:0005975">
    <property type="term" value="P:carbohydrate metabolic process"/>
    <property type="evidence" value="ECO:0007669"/>
    <property type="project" value="InterPro"/>
</dbReference>
<gene>
    <name evidence="7" type="primary">ybbD</name>
    <name evidence="7" type="ORF">LH5_01942</name>
</gene>
<evidence type="ECO:0000256" key="3">
    <source>
        <dbReference type="ARBA" id="ARBA00012663"/>
    </source>
</evidence>
<proteinExistence type="inferred from homology"/>
<dbReference type="PANTHER" id="PTHR30480">
    <property type="entry name" value="BETA-HEXOSAMINIDASE-RELATED"/>
    <property type="match status" value="1"/>
</dbReference>
<name>A0A3Q8SV90_LACHE</name>
<evidence type="ECO:0000313" key="7">
    <source>
        <dbReference type="EMBL" id="AZK92168.1"/>
    </source>
</evidence>
<feature type="domain" description="Glycoside hydrolase family 3 N-terminal" evidence="6">
    <location>
        <begin position="55"/>
        <end position="387"/>
    </location>
</feature>
<evidence type="ECO:0000256" key="2">
    <source>
        <dbReference type="ARBA" id="ARBA00005336"/>
    </source>
</evidence>
<dbReference type="Pfam" id="PF00933">
    <property type="entry name" value="Glyco_hydro_3"/>
    <property type="match status" value="1"/>
</dbReference>
<comment type="similarity">
    <text evidence="2">Belongs to the glycosyl hydrolase 3 family.</text>
</comment>
<dbReference type="PROSITE" id="PS51257">
    <property type="entry name" value="PROKAR_LIPOPROTEIN"/>
    <property type="match status" value="1"/>
</dbReference>
<evidence type="ECO:0000313" key="8">
    <source>
        <dbReference type="Proteomes" id="UP000267945"/>
    </source>
</evidence>
<dbReference type="InterPro" id="IPR017853">
    <property type="entry name" value="GH"/>
</dbReference>
<keyword evidence="7" id="KW-0449">Lipoprotein</keyword>
<dbReference type="PANTHER" id="PTHR30480:SF13">
    <property type="entry name" value="BETA-HEXOSAMINIDASE"/>
    <property type="match status" value="1"/>
</dbReference>
<evidence type="ECO:0000256" key="1">
    <source>
        <dbReference type="ARBA" id="ARBA00001231"/>
    </source>
</evidence>
<protein>
    <recommendedName>
        <fullName evidence="3">beta-N-acetylhexosaminidase</fullName>
        <ecNumber evidence="3">3.2.1.52</ecNumber>
    </recommendedName>
</protein>
<organism evidence="7 8">
    <name type="scientific">Lactobacillus helveticus</name>
    <name type="common">Lactobacillus suntoryeus</name>
    <dbReference type="NCBI Taxonomy" id="1587"/>
    <lineage>
        <taxon>Bacteria</taxon>
        <taxon>Bacillati</taxon>
        <taxon>Bacillota</taxon>
        <taxon>Bacilli</taxon>
        <taxon>Lactobacillales</taxon>
        <taxon>Lactobacillaceae</taxon>
        <taxon>Lactobacillus</taxon>
    </lineage>
</organism>
<dbReference type="InterPro" id="IPR050226">
    <property type="entry name" value="NagZ_Beta-hexosaminidase"/>
</dbReference>
<dbReference type="InterPro" id="IPR001764">
    <property type="entry name" value="Glyco_hydro_3_N"/>
</dbReference>